<evidence type="ECO:0000313" key="2">
    <source>
        <dbReference type="Proteomes" id="UP000799754"/>
    </source>
</evidence>
<dbReference type="EMBL" id="MU006708">
    <property type="protein sequence ID" value="KAF2630141.1"/>
    <property type="molecule type" value="Genomic_DNA"/>
</dbReference>
<reference evidence="1" key="1">
    <citation type="journal article" date="2020" name="Stud. Mycol.">
        <title>101 Dothideomycetes genomes: a test case for predicting lifestyles and emergence of pathogens.</title>
        <authorList>
            <person name="Haridas S."/>
            <person name="Albert R."/>
            <person name="Binder M."/>
            <person name="Bloem J."/>
            <person name="Labutti K."/>
            <person name="Salamov A."/>
            <person name="Andreopoulos B."/>
            <person name="Baker S."/>
            <person name="Barry K."/>
            <person name="Bills G."/>
            <person name="Bluhm B."/>
            <person name="Cannon C."/>
            <person name="Castanera R."/>
            <person name="Culley D."/>
            <person name="Daum C."/>
            <person name="Ezra D."/>
            <person name="Gonzalez J."/>
            <person name="Henrissat B."/>
            <person name="Kuo A."/>
            <person name="Liang C."/>
            <person name="Lipzen A."/>
            <person name="Lutzoni F."/>
            <person name="Magnuson J."/>
            <person name="Mondo S."/>
            <person name="Nolan M."/>
            <person name="Ohm R."/>
            <person name="Pangilinan J."/>
            <person name="Park H.-J."/>
            <person name="Ramirez L."/>
            <person name="Alfaro M."/>
            <person name="Sun H."/>
            <person name="Tritt A."/>
            <person name="Yoshinaga Y."/>
            <person name="Zwiers L.-H."/>
            <person name="Turgeon B."/>
            <person name="Goodwin S."/>
            <person name="Spatafora J."/>
            <person name="Crous P."/>
            <person name="Grigoriev I."/>
        </authorList>
    </citation>
    <scope>NUCLEOTIDE SEQUENCE</scope>
    <source>
        <strain evidence="1">CBS 525.71</strain>
    </source>
</reference>
<evidence type="ECO:0000313" key="1">
    <source>
        <dbReference type="EMBL" id="KAF2630141.1"/>
    </source>
</evidence>
<name>A0ACB6S780_9PLEO</name>
<protein>
    <submittedName>
        <fullName evidence="1">Uncharacterized protein</fullName>
    </submittedName>
</protein>
<keyword evidence="2" id="KW-1185">Reference proteome</keyword>
<organism evidence="1 2">
    <name type="scientific">Macroventuria anomochaeta</name>
    <dbReference type="NCBI Taxonomy" id="301207"/>
    <lineage>
        <taxon>Eukaryota</taxon>
        <taxon>Fungi</taxon>
        <taxon>Dikarya</taxon>
        <taxon>Ascomycota</taxon>
        <taxon>Pezizomycotina</taxon>
        <taxon>Dothideomycetes</taxon>
        <taxon>Pleosporomycetidae</taxon>
        <taxon>Pleosporales</taxon>
        <taxon>Pleosporineae</taxon>
        <taxon>Didymellaceae</taxon>
        <taxon>Macroventuria</taxon>
    </lineage>
</organism>
<comment type="caution">
    <text evidence="1">The sequence shown here is derived from an EMBL/GenBank/DDBJ whole genome shotgun (WGS) entry which is preliminary data.</text>
</comment>
<proteinExistence type="predicted"/>
<dbReference type="Proteomes" id="UP000799754">
    <property type="component" value="Unassembled WGS sequence"/>
</dbReference>
<gene>
    <name evidence="1" type="ORF">BU25DRAFT_485324</name>
</gene>
<accession>A0ACB6S780</accession>
<sequence length="184" mass="20376">MYSKGIISAFAASLALSSPYAKYGRLNPTYTKEQLNEIKLTYTEVDKLKYIRSLGDSNNYFNSTSPSRASLATRNRPPRRRQIPAHWLRPEDGFDKPVITTIGLYQGTIRPQGSIHYEFNDNCEPAVFVAGLSSEDPGVSRTSQNLFVEDPELVKASLGYPKSLNNVNVTEFYGSIPAAFAQGG</sequence>